<accession>A0A834SRY5</accession>
<gene>
    <name evidence="1" type="ORF">G2W53_035239</name>
</gene>
<evidence type="ECO:0000313" key="1">
    <source>
        <dbReference type="EMBL" id="KAF7808496.1"/>
    </source>
</evidence>
<comment type="caution">
    <text evidence="1">The sequence shown here is derived from an EMBL/GenBank/DDBJ whole genome shotgun (WGS) entry which is preliminary data.</text>
</comment>
<organism evidence="1 2">
    <name type="scientific">Senna tora</name>
    <dbReference type="NCBI Taxonomy" id="362788"/>
    <lineage>
        <taxon>Eukaryota</taxon>
        <taxon>Viridiplantae</taxon>
        <taxon>Streptophyta</taxon>
        <taxon>Embryophyta</taxon>
        <taxon>Tracheophyta</taxon>
        <taxon>Spermatophyta</taxon>
        <taxon>Magnoliopsida</taxon>
        <taxon>eudicotyledons</taxon>
        <taxon>Gunneridae</taxon>
        <taxon>Pentapetalae</taxon>
        <taxon>rosids</taxon>
        <taxon>fabids</taxon>
        <taxon>Fabales</taxon>
        <taxon>Fabaceae</taxon>
        <taxon>Caesalpinioideae</taxon>
        <taxon>Cassia clade</taxon>
        <taxon>Senna</taxon>
    </lineage>
</organism>
<evidence type="ECO:0000313" key="2">
    <source>
        <dbReference type="Proteomes" id="UP000634136"/>
    </source>
</evidence>
<reference evidence="1" key="1">
    <citation type="submission" date="2020-09" db="EMBL/GenBank/DDBJ databases">
        <title>Genome-Enabled Discovery of Anthraquinone Biosynthesis in Senna tora.</title>
        <authorList>
            <person name="Kang S.-H."/>
            <person name="Pandey R.P."/>
            <person name="Lee C.-M."/>
            <person name="Sim J.-S."/>
            <person name="Jeong J.-T."/>
            <person name="Choi B.-S."/>
            <person name="Jung M."/>
            <person name="Ginzburg D."/>
            <person name="Zhao K."/>
            <person name="Won S.Y."/>
            <person name="Oh T.-J."/>
            <person name="Yu Y."/>
            <person name="Kim N.-H."/>
            <person name="Lee O.R."/>
            <person name="Lee T.-H."/>
            <person name="Bashyal P."/>
            <person name="Kim T.-S."/>
            <person name="Lee W.-H."/>
            <person name="Kawkins C."/>
            <person name="Kim C.-K."/>
            <person name="Kim J.S."/>
            <person name="Ahn B.O."/>
            <person name="Rhee S.Y."/>
            <person name="Sohng J.K."/>
        </authorList>
    </citation>
    <scope>NUCLEOTIDE SEQUENCE</scope>
    <source>
        <tissue evidence="1">Leaf</tissue>
    </source>
</reference>
<keyword evidence="2" id="KW-1185">Reference proteome</keyword>
<protein>
    <submittedName>
        <fullName evidence="1">Uncharacterized protein</fullName>
    </submittedName>
</protein>
<proteinExistence type="predicted"/>
<name>A0A834SRY5_9FABA</name>
<dbReference type="Proteomes" id="UP000634136">
    <property type="component" value="Unassembled WGS sequence"/>
</dbReference>
<sequence length="179" mass="19776">MHRSGGEAEEEVGRGRTTCSFIDGSLMALSLPHARHDNLADSSSSFAMITRNGQSFCARRIGETSIRRKPGICPRPLLSLEIDPKEIKEYHGLPNYFVYAYAEGEKNPSSIPYGDNEEALCTPGNGWKTKKNEDGQVYIFKTEINNNMPKSGFISSSTTSSPHPIPVISPLPWDTCYTC</sequence>
<dbReference type="EMBL" id="JAAIUW010000011">
    <property type="protein sequence ID" value="KAF7808496.1"/>
    <property type="molecule type" value="Genomic_DNA"/>
</dbReference>
<dbReference type="AlphaFoldDB" id="A0A834SRY5"/>